<keyword evidence="3 7" id="KW-0547">Nucleotide-binding</keyword>
<evidence type="ECO:0000259" key="8">
    <source>
        <dbReference type="PROSITE" id="PS50862"/>
    </source>
</evidence>
<keyword evidence="5 7" id="KW-0030">Aminoacyl-tRNA synthetase</keyword>
<gene>
    <name evidence="7 9" type="primary">hisS</name>
    <name evidence="9" type="ORF">KSB_40430</name>
</gene>
<accession>A0ABQ3US49</accession>
<dbReference type="InterPro" id="IPR004154">
    <property type="entry name" value="Anticodon-bd"/>
</dbReference>
<evidence type="ECO:0000256" key="2">
    <source>
        <dbReference type="ARBA" id="ARBA00022490"/>
    </source>
</evidence>
<comment type="similarity">
    <text evidence="1 7">Belongs to the class-II aminoacyl-tRNA synthetase family.</text>
</comment>
<organism evidence="9 10">
    <name type="scientific">Ktedonobacter robiniae</name>
    <dbReference type="NCBI Taxonomy" id="2778365"/>
    <lineage>
        <taxon>Bacteria</taxon>
        <taxon>Bacillati</taxon>
        <taxon>Chloroflexota</taxon>
        <taxon>Ktedonobacteria</taxon>
        <taxon>Ktedonobacterales</taxon>
        <taxon>Ktedonobacteraceae</taxon>
        <taxon>Ktedonobacter</taxon>
    </lineage>
</organism>
<dbReference type="SUPFAM" id="SSF52954">
    <property type="entry name" value="Class II aaRS ABD-related"/>
    <property type="match status" value="1"/>
</dbReference>
<evidence type="ECO:0000313" key="10">
    <source>
        <dbReference type="Proteomes" id="UP000654345"/>
    </source>
</evidence>
<dbReference type="CDD" id="cd00773">
    <property type="entry name" value="HisRS-like_core"/>
    <property type="match status" value="1"/>
</dbReference>
<dbReference type="GO" id="GO:0016874">
    <property type="term" value="F:ligase activity"/>
    <property type="evidence" value="ECO:0007669"/>
    <property type="project" value="UniProtKB-KW"/>
</dbReference>
<dbReference type="HAMAP" id="MF_00127">
    <property type="entry name" value="His_tRNA_synth"/>
    <property type="match status" value="1"/>
</dbReference>
<keyword evidence="7 9" id="KW-0436">Ligase</keyword>
<dbReference type="Gene3D" id="3.30.930.10">
    <property type="entry name" value="Bira Bifunctional Protein, Domain 2"/>
    <property type="match status" value="1"/>
</dbReference>
<dbReference type="PANTHER" id="PTHR43707">
    <property type="entry name" value="HISTIDYL-TRNA SYNTHETASE"/>
    <property type="match status" value="1"/>
</dbReference>
<evidence type="ECO:0000256" key="5">
    <source>
        <dbReference type="ARBA" id="ARBA00023146"/>
    </source>
</evidence>
<feature type="domain" description="Aminoacyl-transfer RNA synthetases class-II family profile" evidence="8">
    <location>
        <begin position="1"/>
        <end position="415"/>
    </location>
</feature>
<dbReference type="Pfam" id="PF03129">
    <property type="entry name" value="HGTP_anticodon"/>
    <property type="match status" value="1"/>
</dbReference>
<dbReference type="InterPro" id="IPR041715">
    <property type="entry name" value="HisRS-like_core"/>
</dbReference>
<dbReference type="InterPro" id="IPR004516">
    <property type="entry name" value="HisRS/HisZ"/>
</dbReference>
<reference evidence="9 10" key="1">
    <citation type="journal article" date="2021" name="Int. J. Syst. Evol. Microbiol.">
        <title>Reticulibacter mediterranei gen. nov., sp. nov., within the new family Reticulibacteraceae fam. nov., and Ktedonospora formicarum gen. nov., sp. nov., Ktedonobacter robiniae sp. nov., Dictyobacter formicarum sp. nov. and Dictyobacter arantiisoli sp. nov., belonging to the class Ktedonobacteria.</title>
        <authorList>
            <person name="Yabe S."/>
            <person name="Zheng Y."/>
            <person name="Wang C.M."/>
            <person name="Sakai Y."/>
            <person name="Abe K."/>
            <person name="Yokota A."/>
            <person name="Donadio S."/>
            <person name="Cavaletti L."/>
            <person name="Monciardini P."/>
        </authorList>
    </citation>
    <scope>NUCLEOTIDE SEQUENCE [LARGE SCALE GENOMIC DNA]</scope>
    <source>
        <strain evidence="9 10">SOSP1-30</strain>
    </source>
</reference>
<comment type="subcellular location">
    <subcellularLocation>
        <location evidence="7">Cytoplasm</location>
    </subcellularLocation>
</comment>
<dbReference type="Gene3D" id="3.40.50.800">
    <property type="entry name" value="Anticodon-binding domain"/>
    <property type="match status" value="1"/>
</dbReference>
<dbReference type="Pfam" id="PF13393">
    <property type="entry name" value="tRNA-synt_His"/>
    <property type="match status" value="2"/>
</dbReference>
<evidence type="ECO:0000256" key="3">
    <source>
        <dbReference type="ARBA" id="ARBA00022741"/>
    </source>
</evidence>
<protein>
    <recommendedName>
        <fullName evidence="7">Histidine--tRNA ligase</fullName>
        <ecNumber evidence="7">6.1.1.21</ecNumber>
    </recommendedName>
    <alternativeName>
        <fullName evidence="7">Histidyl-tRNA synthetase</fullName>
        <shortName evidence="7">HisRS</shortName>
    </alternativeName>
</protein>
<evidence type="ECO:0000256" key="7">
    <source>
        <dbReference type="HAMAP-Rule" id="MF_00127"/>
    </source>
</evidence>
<evidence type="ECO:0000256" key="1">
    <source>
        <dbReference type="ARBA" id="ARBA00008226"/>
    </source>
</evidence>
<dbReference type="PANTHER" id="PTHR43707:SF1">
    <property type="entry name" value="HISTIDINE--TRNA LIGASE, MITOCHONDRIAL-RELATED"/>
    <property type="match status" value="1"/>
</dbReference>
<evidence type="ECO:0000313" key="9">
    <source>
        <dbReference type="EMBL" id="GHO55568.1"/>
    </source>
</evidence>
<evidence type="ECO:0000256" key="4">
    <source>
        <dbReference type="ARBA" id="ARBA00022840"/>
    </source>
</evidence>
<proteinExistence type="inferred from homology"/>
<keyword evidence="10" id="KW-1185">Reference proteome</keyword>
<comment type="catalytic activity">
    <reaction evidence="6 7">
        <text>tRNA(His) + L-histidine + ATP = L-histidyl-tRNA(His) + AMP + diphosphate + H(+)</text>
        <dbReference type="Rhea" id="RHEA:17313"/>
        <dbReference type="Rhea" id="RHEA-COMP:9665"/>
        <dbReference type="Rhea" id="RHEA-COMP:9689"/>
        <dbReference type="ChEBI" id="CHEBI:15378"/>
        <dbReference type="ChEBI" id="CHEBI:30616"/>
        <dbReference type="ChEBI" id="CHEBI:33019"/>
        <dbReference type="ChEBI" id="CHEBI:57595"/>
        <dbReference type="ChEBI" id="CHEBI:78442"/>
        <dbReference type="ChEBI" id="CHEBI:78527"/>
        <dbReference type="ChEBI" id="CHEBI:456215"/>
        <dbReference type="EC" id="6.1.1.21"/>
    </reaction>
</comment>
<keyword evidence="4 7" id="KW-0067">ATP-binding</keyword>
<dbReference type="InterPro" id="IPR006195">
    <property type="entry name" value="aa-tRNA-synth_II"/>
</dbReference>
<dbReference type="PROSITE" id="PS50862">
    <property type="entry name" value="AA_TRNA_LIGASE_II"/>
    <property type="match status" value="1"/>
</dbReference>
<dbReference type="EC" id="6.1.1.21" evidence="7"/>
<dbReference type="InterPro" id="IPR036621">
    <property type="entry name" value="Anticodon-bd_dom_sf"/>
</dbReference>
<dbReference type="InterPro" id="IPR045864">
    <property type="entry name" value="aa-tRNA-synth_II/BPL/LPL"/>
</dbReference>
<dbReference type="SUPFAM" id="SSF55681">
    <property type="entry name" value="Class II aaRS and biotin synthetases"/>
    <property type="match status" value="1"/>
</dbReference>
<dbReference type="InterPro" id="IPR015807">
    <property type="entry name" value="His-tRNA-ligase"/>
</dbReference>
<sequence>MKKRVERLRGMYDLLPEVYQQQQWVSEKVSKLLEHAGYAHVDSPVLEHSDLFHASFGQELWQNLYAFRIHQRDLCLRPEYTASICRLYLDHYQQQGLPQRFQYAGPIFRYEAPGRSRYRQHTQLGIEIFGGQPAAADAEMIQLACEVLHDLGISRYRLELGHVGVASGFINRLHLDDHAARLLLGLMEQISRSEEGERLAQERLERLYPADQALNKMASEVSPPATVLSGVDARYISSLLSGISISFGDDDVRREVVERFLWKMGRNEQRRQILNALEFLRELHAVSGPPPAVFEAVAELLERYGLDTAPLNELRQLVAVVEQCGVPSEQILLNLSLGRGVSYYTGLVFEIHAQEADGFDAQLCGGGRYDRLMRAVGSSRDIAACGFAIGLERLLAHIPQATLPVLNQTQALVIPVSANEFPYALRVARAAREAGQPVEVDISGHGVGAGLKQAVKKQIPLALIVGEDEARQNEVTVRNLETSVEWRLPFGELANGLVADFGEEQKEQLV</sequence>
<dbReference type="Proteomes" id="UP000654345">
    <property type="component" value="Unassembled WGS sequence"/>
</dbReference>
<comment type="caution">
    <text evidence="9">The sequence shown here is derived from an EMBL/GenBank/DDBJ whole genome shotgun (WGS) entry which is preliminary data.</text>
</comment>
<dbReference type="RefSeq" id="WP_201372142.1">
    <property type="nucleotide sequence ID" value="NZ_BNJG01000001.1"/>
</dbReference>
<dbReference type="EMBL" id="BNJG01000001">
    <property type="protein sequence ID" value="GHO55568.1"/>
    <property type="molecule type" value="Genomic_DNA"/>
</dbReference>
<evidence type="ECO:0000256" key="6">
    <source>
        <dbReference type="ARBA" id="ARBA00047639"/>
    </source>
</evidence>
<name>A0ABQ3US49_9CHLR</name>
<comment type="subunit">
    <text evidence="7">Homodimer.</text>
</comment>
<keyword evidence="2 7" id="KW-0963">Cytoplasm</keyword>
<dbReference type="PIRSF" id="PIRSF001549">
    <property type="entry name" value="His-tRNA_synth"/>
    <property type="match status" value="1"/>
</dbReference>
<keyword evidence="7" id="KW-0648">Protein biosynthesis</keyword>